<evidence type="ECO:0000256" key="6">
    <source>
        <dbReference type="SAM" id="MobiDB-lite"/>
    </source>
</evidence>
<evidence type="ECO:0000313" key="8">
    <source>
        <dbReference type="Proteomes" id="UP000230214"/>
    </source>
</evidence>
<dbReference type="AlphaFoldDB" id="A0A2H0RBS4"/>
<protein>
    <recommendedName>
        <fullName evidence="4 5">50S ribosomal protein L35</fullName>
    </recommendedName>
</protein>
<organism evidence="7 8">
    <name type="scientific">candidate division WWE3 bacterium CG10_big_fil_rev_8_21_14_0_10_32_10</name>
    <dbReference type="NCBI Taxonomy" id="1975090"/>
    <lineage>
        <taxon>Bacteria</taxon>
        <taxon>Katanobacteria</taxon>
    </lineage>
</organism>
<keyword evidence="3 5" id="KW-0687">Ribonucleoprotein</keyword>
<gene>
    <name evidence="7" type="ORF">COV24_00735</name>
</gene>
<dbReference type="GO" id="GO:0003735">
    <property type="term" value="F:structural constituent of ribosome"/>
    <property type="evidence" value="ECO:0007669"/>
    <property type="project" value="InterPro"/>
</dbReference>
<feature type="region of interest" description="Disordered" evidence="6">
    <location>
        <begin position="21"/>
        <end position="48"/>
    </location>
</feature>
<evidence type="ECO:0000256" key="3">
    <source>
        <dbReference type="ARBA" id="ARBA00023274"/>
    </source>
</evidence>
<evidence type="ECO:0000256" key="4">
    <source>
        <dbReference type="ARBA" id="ARBA00035486"/>
    </source>
</evidence>
<evidence type="ECO:0000256" key="1">
    <source>
        <dbReference type="ARBA" id="ARBA00006598"/>
    </source>
</evidence>
<name>A0A2H0RBS4_UNCKA</name>
<comment type="caution">
    <text evidence="7">The sequence shown here is derived from an EMBL/GenBank/DDBJ whole genome shotgun (WGS) entry which is preliminary data.</text>
</comment>
<comment type="similarity">
    <text evidence="1 5">Belongs to the bacterial ribosomal protein bL35 family.</text>
</comment>
<dbReference type="Gene3D" id="4.10.410.60">
    <property type="match status" value="1"/>
</dbReference>
<dbReference type="GO" id="GO:0006412">
    <property type="term" value="P:translation"/>
    <property type="evidence" value="ECO:0007669"/>
    <property type="project" value="InterPro"/>
</dbReference>
<evidence type="ECO:0000313" key="7">
    <source>
        <dbReference type="EMBL" id="PIR43816.1"/>
    </source>
</evidence>
<proteinExistence type="inferred from homology"/>
<sequence length="62" mass="7264">MKQRTHKGAKKRIRITKKGKMLKGSVNNSHLYRKQRSSVKHKKSRTDEVKAGYVQRMKALIN</sequence>
<dbReference type="InterPro" id="IPR001706">
    <property type="entry name" value="Ribosomal_bL35"/>
</dbReference>
<accession>A0A2H0RBS4</accession>
<evidence type="ECO:0000256" key="2">
    <source>
        <dbReference type="ARBA" id="ARBA00022980"/>
    </source>
</evidence>
<evidence type="ECO:0000256" key="5">
    <source>
        <dbReference type="RuleBase" id="RU000568"/>
    </source>
</evidence>
<dbReference type="Pfam" id="PF01632">
    <property type="entry name" value="Ribosomal_L35p"/>
    <property type="match status" value="1"/>
</dbReference>
<keyword evidence="2 5" id="KW-0689">Ribosomal protein</keyword>
<feature type="compositionally biased region" description="Basic residues" evidence="6">
    <location>
        <begin position="31"/>
        <end position="44"/>
    </location>
</feature>
<dbReference type="PRINTS" id="PR00064">
    <property type="entry name" value="RIBOSOMALL35"/>
</dbReference>
<dbReference type="EMBL" id="PCXU01000010">
    <property type="protein sequence ID" value="PIR43816.1"/>
    <property type="molecule type" value="Genomic_DNA"/>
</dbReference>
<dbReference type="GO" id="GO:1990904">
    <property type="term" value="C:ribonucleoprotein complex"/>
    <property type="evidence" value="ECO:0007669"/>
    <property type="project" value="UniProtKB-KW"/>
</dbReference>
<reference evidence="7 8" key="1">
    <citation type="submission" date="2017-09" db="EMBL/GenBank/DDBJ databases">
        <title>Depth-based differentiation of microbial function through sediment-hosted aquifers and enrichment of novel symbionts in the deep terrestrial subsurface.</title>
        <authorList>
            <person name="Probst A.J."/>
            <person name="Ladd B."/>
            <person name="Jarett J.K."/>
            <person name="Geller-Mcgrath D.E."/>
            <person name="Sieber C.M."/>
            <person name="Emerson J.B."/>
            <person name="Anantharaman K."/>
            <person name="Thomas B.C."/>
            <person name="Malmstrom R."/>
            <person name="Stieglmeier M."/>
            <person name="Klingl A."/>
            <person name="Woyke T."/>
            <person name="Ryan C.M."/>
            <person name="Banfield J.F."/>
        </authorList>
    </citation>
    <scope>NUCLEOTIDE SEQUENCE [LARGE SCALE GENOMIC DNA]</scope>
    <source>
        <strain evidence="7">CG10_big_fil_rev_8_21_14_0_10_32_10</strain>
    </source>
</reference>
<dbReference type="SUPFAM" id="SSF143034">
    <property type="entry name" value="L35p-like"/>
    <property type="match status" value="1"/>
</dbReference>
<dbReference type="Proteomes" id="UP000230214">
    <property type="component" value="Unassembled WGS sequence"/>
</dbReference>
<dbReference type="GO" id="GO:0005840">
    <property type="term" value="C:ribosome"/>
    <property type="evidence" value="ECO:0007669"/>
    <property type="project" value="UniProtKB-KW"/>
</dbReference>
<dbReference type="InterPro" id="IPR021137">
    <property type="entry name" value="Ribosomal_bL35-like"/>
</dbReference>
<dbReference type="InterPro" id="IPR037229">
    <property type="entry name" value="Ribosomal_bL35_sf"/>
</dbReference>